<comment type="caution">
    <text evidence="1">The sequence shown here is derived from an EMBL/GenBank/DDBJ whole genome shotgun (WGS) entry which is preliminary data.</text>
</comment>
<dbReference type="InterPro" id="IPR029058">
    <property type="entry name" value="AB_hydrolase_fold"/>
</dbReference>
<keyword evidence="2" id="KW-1185">Reference proteome</keyword>
<evidence type="ECO:0000313" key="2">
    <source>
        <dbReference type="Proteomes" id="UP000310263"/>
    </source>
</evidence>
<reference evidence="1 2" key="1">
    <citation type="submission" date="2019-04" db="EMBL/GenBank/DDBJ databases">
        <title>Microbes associate with the intestines of laboratory mice.</title>
        <authorList>
            <person name="Navarre W."/>
            <person name="Wong E."/>
            <person name="Huang K."/>
            <person name="Tropini C."/>
            <person name="Ng K."/>
            <person name="Yu B."/>
        </authorList>
    </citation>
    <scope>NUCLEOTIDE SEQUENCE [LARGE SCALE GENOMIC DNA]</scope>
    <source>
        <strain evidence="1 2">NM07_P-09</strain>
    </source>
</reference>
<evidence type="ECO:0000313" key="1">
    <source>
        <dbReference type="EMBL" id="TGY63400.1"/>
    </source>
</evidence>
<evidence type="ECO:0008006" key="3">
    <source>
        <dbReference type="Google" id="ProtNLM"/>
    </source>
</evidence>
<dbReference type="Proteomes" id="UP000310263">
    <property type="component" value="Unassembled WGS sequence"/>
</dbReference>
<dbReference type="Gene3D" id="3.40.50.1820">
    <property type="entry name" value="alpha/beta hydrolase"/>
    <property type="match status" value="1"/>
</dbReference>
<dbReference type="AlphaFoldDB" id="A0A4V3RRJ6"/>
<dbReference type="EMBL" id="SRYE01000001">
    <property type="protein sequence ID" value="TGY63400.1"/>
    <property type="molecule type" value="Genomic_DNA"/>
</dbReference>
<accession>A0A4V3RRJ6</accession>
<name>A0A4V3RRJ6_9ACTN</name>
<dbReference type="SUPFAM" id="SSF53474">
    <property type="entry name" value="alpha/beta-Hydrolases"/>
    <property type="match status" value="1"/>
</dbReference>
<protein>
    <recommendedName>
        <fullName evidence="3">Alpha/beta hydrolase</fullName>
    </recommendedName>
</protein>
<organism evidence="1 2">
    <name type="scientific">Muricaecibacterium torontonense</name>
    <dbReference type="NCBI Taxonomy" id="3032871"/>
    <lineage>
        <taxon>Bacteria</taxon>
        <taxon>Bacillati</taxon>
        <taxon>Actinomycetota</taxon>
        <taxon>Coriobacteriia</taxon>
        <taxon>Coriobacteriales</taxon>
        <taxon>Atopobiaceae</taxon>
        <taxon>Muricaecibacterium</taxon>
    </lineage>
</organism>
<gene>
    <name evidence="1" type="ORF">E5334_02570</name>
</gene>
<proteinExistence type="predicted"/>
<dbReference type="RefSeq" id="WP_136012027.1">
    <property type="nucleotide sequence ID" value="NZ_SRYE01000001.1"/>
</dbReference>
<sequence>MIFHAIDPATGAAADPAQAPAVMFLAPEFCDWWAMAPLAAQLPQGHVAVLATWDGLGECGDKTFSAVVDEAKAVVAWTEKHVPSGLAALVGCGLGGQVAIEALCESRGCARRLFVADVLCEPVPGAAASARLNGWSWGLMGGPKQVGRGLIGQVESNSGQGAKLLATIRKRRRYLASSMDGFGIPRGYIDSFARTVATTSRDNVAAMSRAVEEWRIPQDIGCISAPAVVATCTLTSAPYRTSGQALARAIGGAQALACHDLSRNELCLRFPARAMESIAGLLAQPSRP</sequence>